<evidence type="ECO:0000259" key="2">
    <source>
        <dbReference type="Pfam" id="PF04862"/>
    </source>
</evidence>
<protein>
    <recommendedName>
        <fullName evidence="6">Choice-of-anchor C family protein</fullName>
    </recommendedName>
</protein>
<evidence type="ECO:0000313" key="5">
    <source>
        <dbReference type="Proteomes" id="UP000635071"/>
    </source>
</evidence>
<dbReference type="Pfam" id="PF04862">
    <property type="entry name" value="DUF642"/>
    <property type="match status" value="1"/>
</dbReference>
<dbReference type="Proteomes" id="UP000635071">
    <property type="component" value="Unassembled WGS sequence"/>
</dbReference>
<dbReference type="NCBIfam" id="TIGR04362">
    <property type="entry name" value="choice_anch_C"/>
    <property type="match status" value="1"/>
</dbReference>
<keyword evidence="5" id="KW-1185">Reference proteome</keyword>
<dbReference type="Gene3D" id="2.60.120.260">
    <property type="entry name" value="Galactose-binding domain-like"/>
    <property type="match status" value="1"/>
</dbReference>
<feature type="chain" id="PRO_5037840115" description="Choice-of-anchor C family protein" evidence="1">
    <location>
        <begin position="23"/>
        <end position="219"/>
    </location>
</feature>
<dbReference type="NCBIfam" id="NF035944">
    <property type="entry name" value="PEPxxWA-CTERM"/>
    <property type="match status" value="1"/>
</dbReference>
<dbReference type="InterPro" id="IPR006946">
    <property type="entry name" value="DGR2-like_dom"/>
</dbReference>
<evidence type="ECO:0000313" key="4">
    <source>
        <dbReference type="EMBL" id="GGE07899.1"/>
    </source>
</evidence>
<dbReference type="NCBIfam" id="TIGR02595">
    <property type="entry name" value="PEP_CTERM"/>
    <property type="match status" value="1"/>
</dbReference>
<evidence type="ECO:0000259" key="3">
    <source>
        <dbReference type="Pfam" id="PF07589"/>
    </source>
</evidence>
<keyword evidence="1" id="KW-0732">Signal</keyword>
<name>A0A917E5X2_9SPHN</name>
<accession>A0A917E5X2</accession>
<proteinExistence type="predicted"/>
<feature type="domain" description="DUF642" evidence="2">
    <location>
        <begin position="25"/>
        <end position="178"/>
    </location>
</feature>
<dbReference type="SUPFAM" id="SSF49785">
    <property type="entry name" value="Galactose-binding domain-like"/>
    <property type="match status" value="1"/>
</dbReference>
<sequence length="219" mass="22188">MNHILKIVAAAAIAGAASGASAVTLVNGSFEAGSLSAPFETATAGSSAITGWTVGGFGVDYVGSYWMASDGVRSVDLSGLNAGSVSQAFATTIGSNYTVTFDLSGNPDGGVGTRTAIVSIDGSLPSIKSYVVAPSNSRESMNWQTYSYDFTAFTTTSRLVFASADYTPFGPALDNVSVIDNGGGAGSTVPEPATWAMLMIGFGMVGMTVRSRRTAVVAA</sequence>
<feature type="domain" description="Ice-binding protein C-terminal" evidence="3">
    <location>
        <begin position="188"/>
        <end position="213"/>
    </location>
</feature>
<dbReference type="EMBL" id="BMJM01000003">
    <property type="protein sequence ID" value="GGE07899.1"/>
    <property type="molecule type" value="Genomic_DNA"/>
</dbReference>
<gene>
    <name evidence="4" type="ORF">GCM10011529_12890</name>
</gene>
<evidence type="ECO:0000256" key="1">
    <source>
        <dbReference type="SAM" id="SignalP"/>
    </source>
</evidence>
<dbReference type="InterPro" id="IPR008979">
    <property type="entry name" value="Galactose-bd-like_sf"/>
</dbReference>
<dbReference type="RefSeq" id="WP_188762102.1">
    <property type="nucleotide sequence ID" value="NZ_BMJM01000003.1"/>
</dbReference>
<dbReference type="InterPro" id="IPR027576">
    <property type="entry name" value="Choice_anch_C_dom"/>
</dbReference>
<dbReference type="InterPro" id="IPR013424">
    <property type="entry name" value="Ice-binding_C"/>
</dbReference>
<dbReference type="Pfam" id="PF07589">
    <property type="entry name" value="PEP-CTERM"/>
    <property type="match status" value="1"/>
</dbReference>
<comment type="caution">
    <text evidence="4">The sequence shown here is derived from an EMBL/GenBank/DDBJ whole genome shotgun (WGS) entry which is preliminary data.</text>
</comment>
<reference evidence="4" key="1">
    <citation type="journal article" date="2014" name="Int. J. Syst. Evol. Microbiol.">
        <title>Complete genome sequence of Corynebacterium casei LMG S-19264T (=DSM 44701T), isolated from a smear-ripened cheese.</title>
        <authorList>
            <consortium name="US DOE Joint Genome Institute (JGI-PGF)"/>
            <person name="Walter F."/>
            <person name="Albersmeier A."/>
            <person name="Kalinowski J."/>
            <person name="Ruckert C."/>
        </authorList>
    </citation>
    <scope>NUCLEOTIDE SEQUENCE</scope>
    <source>
        <strain evidence="4">CGMCC 1.15519</strain>
    </source>
</reference>
<dbReference type="AlphaFoldDB" id="A0A917E5X2"/>
<organism evidence="4 5">
    <name type="scientific">Sandarakinorhabdus glacialis</name>
    <dbReference type="NCBI Taxonomy" id="1614636"/>
    <lineage>
        <taxon>Bacteria</taxon>
        <taxon>Pseudomonadati</taxon>
        <taxon>Pseudomonadota</taxon>
        <taxon>Alphaproteobacteria</taxon>
        <taxon>Sphingomonadales</taxon>
        <taxon>Sphingosinicellaceae</taxon>
        <taxon>Sandarakinorhabdus</taxon>
    </lineage>
</organism>
<feature type="signal peptide" evidence="1">
    <location>
        <begin position="1"/>
        <end position="22"/>
    </location>
</feature>
<evidence type="ECO:0008006" key="6">
    <source>
        <dbReference type="Google" id="ProtNLM"/>
    </source>
</evidence>
<reference evidence="4" key="2">
    <citation type="submission" date="2020-09" db="EMBL/GenBank/DDBJ databases">
        <authorList>
            <person name="Sun Q."/>
            <person name="Zhou Y."/>
        </authorList>
    </citation>
    <scope>NUCLEOTIDE SEQUENCE</scope>
    <source>
        <strain evidence="4">CGMCC 1.15519</strain>
    </source>
</reference>